<comment type="caution">
    <text evidence="1">The sequence shown here is derived from an EMBL/GenBank/DDBJ whole genome shotgun (WGS) entry which is preliminary data.</text>
</comment>
<sequence length="99" mass="11621">MILIHKYLLFNAGYVTMTSDEWKKLMETIYNHRDTRIVQFFEKESAIIVRYLKSYGIYENSEEGDRAGEFEVLGNYPEDILCQRDASTFASRIAGYQFA</sequence>
<organism evidence="1 2">
    <name type="scientific">Pristionchus entomophagus</name>
    <dbReference type="NCBI Taxonomy" id="358040"/>
    <lineage>
        <taxon>Eukaryota</taxon>
        <taxon>Metazoa</taxon>
        <taxon>Ecdysozoa</taxon>
        <taxon>Nematoda</taxon>
        <taxon>Chromadorea</taxon>
        <taxon>Rhabditida</taxon>
        <taxon>Rhabditina</taxon>
        <taxon>Diplogasteromorpha</taxon>
        <taxon>Diplogasteroidea</taxon>
        <taxon>Neodiplogasteridae</taxon>
        <taxon>Pristionchus</taxon>
    </lineage>
</organism>
<keyword evidence="2" id="KW-1185">Reference proteome</keyword>
<evidence type="ECO:0000313" key="2">
    <source>
        <dbReference type="Proteomes" id="UP001432027"/>
    </source>
</evidence>
<dbReference type="AlphaFoldDB" id="A0AAV5TEK4"/>
<dbReference type="EMBL" id="BTSX01000003">
    <property type="protein sequence ID" value="GMS91125.1"/>
    <property type="molecule type" value="Genomic_DNA"/>
</dbReference>
<name>A0AAV5TEK4_9BILA</name>
<proteinExistence type="predicted"/>
<reference evidence="1" key="1">
    <citation type="submission" date="2023-10" db="EMBL/GenBank/DDBJ databases">
        <title>Genome assembly of Pristionchus species.</title>
        <authorList>
            <person name="Yoshida K."/>
            <person name="Sommer R.J."/>
        </authorList>
    </citation>
    <scope>NUCLEOTIDE SEQUENCE</scope>
    <source>
        <strain evidence="1">RS0144</strain>
    </source>
</reference>
<protein>
    <submittedName>
        <fullName evidence="1">Uncharacterized protein</fullName>
    </submittedName>
</protein>
<gene>
    <name evidence="1" type="ORF">PENTCL1PPCAC_13300</name>
</gene>
<evidence type="ECO:0000313" key="1">
    <source>
        <dbReference type="EMBL" id="GMS91125.1"/>
    </source>
</evidence>
<accession>A0AAV5TEK4</accession>
<dbReference type="Proteomes" id="UP001432027">
    <property type="component" value="Unassembled WGS sequence"/>
</dbReference>